<comment type="caution">
    <text evidence="2">The sequence shown here is derived from an EMBL/GenBank/DDBJ whole genome shotgun (WGS) entry which is preliminary data.</text>
</comment>
<gene>
    <name evidence="2" type="ORF">QF206_08480</name>
</gene>
<sequence>MDQFVGEIRIVAFNFAPTGWALCEGQILPLSQNTALFSLLGTTYGGDGKSTFALPNLAGRMPIGAGWGQGLSARDPGEQGGSATVTLTIPELPTHTHVVAGHAGAGNKSTASGATWAMPRYGRRQTDAYSPTADGKEMAMTALSPSGSSQPHNNMPPYLAMNFIIALQGVFPPRQ</sequence>
<feature type="domain" description="Phage tail collar" evidence="1">
    <location>
        <begin position="6"/>
        <end position="62"/>
    </location>
</feature>
<evidence type="ECO:0000313" key="3">
    <source>
        <dbReference type="Proteomes" id="UP001321506"/>
    </source>
</evidence>
<dbReference type="EMBL" id="JASATX010000003">
    <property type="protein sequence ID" value="MDI2098995.1"/>
    <property type="molecule type" value="Genomic_DNA"/>
</dbReference>
<reference evidence="2 3" key="1">
    <citation type="submission" date="2023-04" db="EMBL/GenBank/DDBJ databases">
        <title>Klugiella caeni sp. nov. isolated from the sludge of biochemical tank.</title>
        <authorList>
            <person name="Geng K."/>
        </authorList>
    </citation>
    <scope>NUCLEOTIDE SEQUENCE [LARGE SCALE GENOMIC DNA]</scope>
    <source>
        <strain evidence="2 3">YN-L-19</strain>
    </source>
</reference>
<protein>
    <submittedName>
        <fullName evidence="2">Tail fiber protein</fullName>
    </submittedName>
</protein>
<dbReference type="RefSeq" id="WP_281488782.1">
    <property type="nucleotide sequence ID" value="NZ_CP159582.1"/>
</dbReference>
<evidence type="ECO:0000313" key="2">
    <source>
        <dbReference type="EMBL" id="MDI2098995.1"/>
    </source>
</evidence>
<dbReference type="Pfam" id="PF07484">
    <property type="entry name" value="Collar"/>
    <property type="match status" value="1"/>
</dbReference>
<accession>A0AAW6TAA5</accession>
<organism evidence="2 3">
    <name type="scientific">Ruicaihuangia caeni</name>
    <dbReference type="NCBI Taxonomy" id="3042517"/>
    <lineage>
        <taxon>Bacteria</taxon>
        <taxon>Bacillati</taxon>
        <taxon>Actinomycetota</taxon>
        <taxon>Actinomycetes</taxon>
        <taxon>Micrococcales</taxon>
        <taxon>Microbacteriaceae</taxon>
        <taxon>Ruicaihuangia</taxon>
    </lineage>
</organism>
<dbReference type="Proteomes" id="UP001321506">
    <property type="component" value="Unassembled WGS sequence"/>
</dbReference>
<name>A0AAW6TAA5_9MICO</name>
<dbReference type="SUPFAM" id="SSF88874">
    <property type="entry name" value="Receptor-binding domain of short tail fibre protein gp12"/>
    <property type="match status" value="1"/>
</dbReference>
<dbReference type="InterPro" id="IPR037053">
    <property type="entry name" value="Phage_tail_collar_dom_sf"/>
</dbReference>
<dbReference type="AlphaFoldDB" id="A0AAW6TAA5"/>
<proteinExistence type="predicted"/>
<dbReference type="Gene3D" id="3.90.1340.10">
    <property type="entry name" value="Phage tail collar domain"/>
    <property type="match status" value="1"/>
</dbReference>
<dbReference type="InterPro" id="IPR011083">
    <property type="entry name" value="Phage_tail_collar_dom"/>
</dbReference>
<keyword evidence="3" id="KW-1185">Reference proteome</keyword>
<evidence type="ECO:0000259" key="1">
    <source>
        <dbReference type="Pfam" id="PF07484"/>
    </source>
</evidence>